<dbReference type="EMBL" id="JAHFVK010000001">
    <property type="protein sequence ID" value="MBT2133881.1"/>
    <property type="molecule type" value="Genomic_DNA"/>
</dbReference>
<organism evidence="2 3">
    <name type="scientific">Croceibacterium selenioxidans</name>
    <dbReference type="NCBI Taxonomy" id="2838833"/>
    <lineage>
        <taxon>Bacteria</taxon>
        <taxon>Pseudomonadati</taxon>
        <taxon>Pseudomonadota</taxon>
        <taxon>Alphaproteobacteria</taxon>
        <taxon>Sphingomonadales</taxon>
        <taxon>Erythrobacteraceae</taxon>
        <taxon>Croceibacterium</taxon>
    </lineage>
</organism>
<proteinExistence type="predicted"/>
<evidence type="ECO:0000313" key="2">
    <source>
        <dbReference type="EMBL" id="MBT2133881.1"/>
    </source>
</evidence>
<protein>
    <recommendedName>
        <fullName evidence="4">SH3b domain-containing protein</fullName>
    </recommendedName>
</protein>
<keyword evidence="1" id="KW-0732">Signal</keyword>
<evidence type="ECO:0000256" key="1">
    <source>
        <dbReference type="SAM" id="SignalP"/>
    </source>
</evidence>
<dbReference type="Proteomes" id="UP000811255">
    <property type="component" value="Unassembled WGS sequence"/>
</dbReference>
<feature type="signal peptide" evidence="1">
    <location>
        <begin position="1"/>
        <end position="22"/>
    </location>
</feature>
<evidence type="ECO:0000313" key="3">
    <source>
        <dbReference type="Proteomes" id="UP000811255"/>
    </source>
</evidence>
<feature type="chain" id="PRO_5047016140" description="SH3b domain-containing protein" evidence="1">
    <location>
        <begin position="23"/>
        <end position="156"/>
    </location>
</feature>
<evidence type="ECO:0008006" key="4">
    <source>
        <dbReference type="Google" id="ProtNLM"/>
    </source>
</evidence>
<sequence>MRPFAVSAISLLLASIAVPVSAQDREVPYWATLRSEEVNMRVGPSEAFPIEWVYQREGLPVKVIRLREGWRLVEDPDGERGWIVARLLNPKRGAIVVGNGLADIRASGDSDAKLLWKVEPGNVGSLGDCDSGWCRIDIAGHKGWIREDRLWGDGEP</sequence>
<accession>A0ABS5W2B1</accession>
<dbReference type="InterPro" id="IPR010466">
    <property type="entry name" value="DUF1058"/>
</dbReference>
<name>A0ABS5W2B1_9SPHN</name>
<gene>
    <name evidence="2" type="ORF">KK137_06000</name>
</gene>
<dbReference type="Gene3D" id="2.30.30.40">
    <property type="entry name" value="SH3 Domains"/>
    <property type="match status" value="1"/>
</dbReference>
<dbReference type="RefSeq" id="WP_214535256.1">
    <property type="nucleotide sequence ID" value="NZ_JAHFVK010000001.1"/>
</dbReference>
<reference evidence="2 3" key="1">
    <citation type="submission" date="2021-05" db="EMBL/GenBank/DDBJ databases">
        <title>Croceibacterium sp. LX-88 genome sequence.</title>
        <authorList>
            <person name="Luo X."/>
        </authorList>
    </citation>
    <scope>NUCLEOTIDE SEQUENCE [LARGE SCALE GENOMIC DNA]</scope>
    <source>
        <strain evidence="2 3">LX-88</strain>
    </source>
</reference>
<comment type="caution">
    <text evidence="2">The sequence shown here is derived from an EMBL/GenBank/DDBJ whole genome shotgun (WGS) entry which is preliminary data.</text>
</comment>
<dbReference type="Pfam" id="PF06347">
    <property type="entry name" value="SH3_4"/>
    <property type="match status" value="2"/>
</dbReference>
<keyword evidence="3" id="KW-1185">Reference proteome</keyword>